<name>A0A380U4Z0_ACTLI</name>
<evidence type="ECO:0000313" key="1">
    <source>
        <dbReference type="EMBL" id="SUT96475.1"/>
    </source>
</evidence>
<organism evidence="1 2">
    <name type="scientific">Actinobacillus lignieresii</name>
    <dbReference type="NCBI Taxonomy" id="720"/>
    <lineage>
        <taxon>Bacteria</taxon>
        <taxon>Pseudomonadati</taxon>
        <taxon>Pseudomonadota</taxon>
        <taxon>Gammaproteobacteria</taxon>
        <taxon>Pasteurellales</taxon>
        <taxon>Pasteurellaceae</taxon>
        <taxon>Actinobacillus</taxon>
    </lineage>
</organism>
<accession>A0A380U4Z0</accession>
<keyword evidence="2" id="KW-1185">Reference proteome</keyword>
<proteinExistence type="predicted"/>
<dbReference type="Proteomes" id="UP000254253">
    <property type="component" value="Unassembled WGS sequence"/>
</dbReference>
<protein>
    <submittedName>
        <fullName evidence="1">Uncharacterized protein</fullName>
    </submittedName>
</protein>
<dbReference type="EMBL" id="UFRN01000002">
    <property type="protein sequence ID" value="SUT96475.1"/>
    <property type="molecule type" value="Genomic_DNA"/>
</dbReference>
<evidence type="ECO:0000313" key="2">
    <source>
        <dbReference type="Proteomes" id="UP000254253"/>
    </source>
</evidence>
<reference evidence="1 2" key="1">
    <citation type="submission" date="2018-06" db="EMBL/GenBank/DDBJ databases">
        <authorList>
            <consortium name="Pathogen Informatics"/>
            <person name="Doyle S."/>
        </authorList>
    </citation>
    <scope>NUCLEOTIDE SEQUENCE [LARGE SCALE GENOMIC DNA]</scope>
    <source>
        <strain evidence="1 2">NCTC4191</strain>
    </source>
</reference>
<sequence length="37" mass="4279">MLSEKVMPNTNNTQENPSKSLCCIIIPITFYLNFFLN</sequence>
<gene>
    <name evidence="1" type="ORF">NCTC4191_02215</name>
</gene>
<dbReference type="AlphaFoldDB" id="A0A380U4Z0"/>